<dbReference type="Proteomes" id="UP001501353">
    <property type="component" value="Unassembled WGS sequence"/>
</dbReference>
<organism evidence="1 2">
    <name type="scientific">Actimicrobium antarcticum</name>
    <dbReference type="NCBI Taxonomy" id="1051899"/>
    <lineage>
        <taxon>Bacteria</taxon>
        <taxon>Pseudomonadati</taxon>
        <taxon>Pseudomonadota</taxon>
        <taxon>Betaproteobacteria</taxon>
        <taxon>Burkholderiales</taxon>
        <taxon>Oxalobacteraceae</taxon>
        <taxon>Actimicrobium</taxon>
    </lineage>
</organism>
<comment type="caution">
    <text evidence="1">The sequence shown here is derived from an EMBL/GenBank/DDBJ whole genome shotgun (WGS) entry which is preliminary data.</text>
</comment>
<gene>
    <name evidence="1" type="ORF">GCM10022212_26580</name>
</gene>
<evidence type="ECO:0000313" key="1">
    <source>
        <dbReference type="EMBL" id="GAA4027158.1"/>
    </source>
</evidence>
<dbReference type="InterPro" id="IPR029024">
    <property type="entry name" value="TerB-like"/>
</dbReference>
<keyword evidence="2" id="KW-1185">Reference proteome</keyword>
<dbReference type="RefSeq" id="WP_344763841.1">
    <property type="nucleotide sequence ID" value="NZ_BAAAZE010000010.1"/>
</dbReference>
<protein>
    <submittedName>
        <fullName evidence="1">DUF533 domain-containing protein</fullName>
    </submittedName>
</protein>
<sequence>MNAKSMLEHLFKSGMSMLDGKATGSATGAGKMPQGLGQFGGGAAAGGILGLLLGSKGGRNIGGQALKYGSVAALGVVAFKAFSAWQEKQATQGSVSQPQAAPVSDRFNAAVMGPVRTVDLLPAAEVEQHCVGVLVAMIAAAKSDGHLDERERGLVEAELNRREADADTRRWFDDQLRRPLDPAEVALPATSPELASEMYLVSLLVADETSFMERAYLDELARQLRLPEGLKLELEAQVKAA</sequence>
<proteinExistence type="predicted"/>
<dbReference type="CDD" id="cd07178">
    <property type="entry name" value="terB_like_YebE"/>
    <property type="match status" value="1"/>
</dbReference>
<dbReference type="InterPro" id="IPR007486">
    <property type="entry name" value="YebE"/>
</dbReference>
<dbReference type="Pfam" id="PF04391">
    <property type="entry name" value="DUF533"/>
    <property type="match status" value="1"/>
</dbReference>
<accession>A0ABP7TJC9</accession>
<evidence type="ECO:0000313" key="2">
    <source>
        <dbReference type="Proteomes" id="UP001501353"/>
    </source>
</evidence>
<dbReference type="SUPFAM" id="SSF158682">
    <property type="entry name" value="TerB-like"/>
    <property type="match status" value="1"/>
</dbReference>
<dbReference type="EMBL" id="BAAAZE010000010">
    <property type="protein sequence ID" value="GAA4027158.1"/>
    <property type="molecule type" value="Genomic_DNA"/>
</dbReference>
<name>A0ABP7TJC9_9BURK</name>
<reference evidence="2" key="1">
    <citation type="journal article" date="2019" name="Int. J. Syst. Evol. Microbiol.">
        <title>The Global Catalogue of Microorganisms (GCM) 10K type strain sequencing project: providing services to taxonomists for standard genome sequencing and annotation.</title>
        <authorList>
            <consortium name="The Broad Institute Genomics Platform"/>
            <consortium name="The Broad Institute Genome Sequencing Center for Infectious Disease"/>
            <person name="Wu L."/>
            <person name="Ma J."/>
        </authorList>
    </citation>
    <scope>NUCLEOTIDE SEQUENCE [LARGE SCALE GENOMIC DNA]</scope>
    <source>
        <strain evidence="2">JCM 16673</strain>
    </source>
</reference>